<reference evidence="4 5" key="1">
    <citation type="submission" date="2019-08" db="EMBL/GenBank/DDBJ databases">
        <title>In-depth cultivation of the pig gut microbiome towards novel bacterial diversity and tailored functional studies.</title>
        <authorList>
            <person name="Wylensek D."/>
            <person name="Hitch T.C.A."/>
            <person name="Clavel T."/>
        </authorList>
    </citation>
    <scope>NUCLEOTIDE SEQUENCE [LARGE SCALE GENOMIC DNA]</scope>
    <source>
        <strain evidence="4 5">68-1-5</strain>
    </source>
</reference>
<evidence type="ECO:0000313" key="5">
    <source>
        <dbReference type="Proteomes" id="UP000434409"/>
    </source>
</evidence>
<evidence type="ECO:0000256" key="3">
    <source>
        <dbReference type="SAM" id="SignalP"/>
    </source>
</evidence>
<feature type="compositionally biased region" description="Basic and acidic residues" evidence="2">
    <location>
        <begin position="387"/>
        <end position="397"/>
    </location>
</feature>
<name>A0A6N7V5B8_9FIRM</name>
<dbReference type="AlphaFoldDB" id="A0A6N7V5B8"/>
<gene>
    <name evidence="4" type="ORF">FYJ34_08975</name>
</gene>
<evidence type="ECO:0000256" key="2">
    <source>
        <dbReference type="SAM" id="MobiDB-lite"/>
    </source>
</evidence>
<protein>
    <submittedName>
        <fullName evidence="4">InlB B-repeat-containing protein</fullName>
    </submittedName>
</protein>
<feature type="chain" id="PRO_5026861482" evidence="3">
    <location>
        <begin position="28"/>
        <end position="436"/>
    </location>
</feature>
<keyword evidence="3" id="KW-0732">Signal</keyword>
<feature type="signal peptide" evidence="3">
    <location>
        <begin position="1"/>
        <end position="27"/>
    </location>
</feature>
<comment type="subcellular location">
    <subcellularLocation>
        <location evidence="1">Cell envelope</location>
    </subcellularLocation>
</comment>
<feature type="region of interest" description="Disordered" evidence="2">
    <location>
        <begin position="375"/>
        <end position="408"/>
    </location>
</feature>
<dbReference type="Pfam" id="PF09479">
    <property type="entry name" value="Flg_new"/>
    <property type="match status" value="1"/>
</dbReference>
<organism evidence="4 5">
    <name type="scientific">Suipraeoptans intestinalis</name>
    <dbReference type="NCBI Taxonomy" id="2606628"/>
    <lineage>
        <taxon>Bacteria</taxon>
        <taxon>Bacillati</taxon>
        <taxon>Bacillota</taxon>
        <taxon>Clostridia</taxon>
        <taxon>Lachnospirales</taxon>
        <taxon>Lachnospiraceae</taxon>
        <taxon>Suipraeoptans</taxon>
    </lineage>
</organism>
<accession>A0A6N7V5B8</accession>
<dbReference type="GO" id="GO:0030313">
    <property type="term" value="C:cell envelope"/>
    <property type="evidence" value="ECO:0007669"/>
    <property type="project" value="UniProtKB-SubCell"/>
</dbReference>
<keyword evidence="5" id="KW-1185">Reference proteome</keyword>
<evidence type="ECO:0000313" key="4">
    <source>
        <dbReference type="EMBL" id="MSR94382.1"/>
    </source>
</evidence>
<dbReference type="NCBIfam" id="TIGR02543">
    <property type="entry name" value="List_Bact_rpt"/>
    <property type="match status" value="1"/>
</dbReference>
<sequence>MRKKRRFLYMFFCLCFMFTMMPGTAFAKEADFVPPETAFKNMYYKDGTPVTWPKDVKWTAGIPWMDEIPEIEKADPFPRMAIPFEVTGDIEIMGDTGHDKVYETTKDKKLDVTGTLDVRSIKEAIDYLKFAEDYYERNKPVDLGETQSSFITTLTLPEGILEFPDELVEGSTVVFSGAKDVFKVSKIQKVGNSVRVTFTLAEGIDTFEKLHEKITSVDDTLKITIKGISVGNEAKYDTNYTIAGNTGGYMYARIIPEYNAAMYMVYYTRQTPDGKDFVENEEDITFTLKVKQLNKKVTFISEEKEYAVVDVEYGSSIDKDVMQDQSMPKDPTREGYVFKGWNTKADGSGTAFTGETVVTEDLSVYAIYEKKSDEKIVTPGNGGSENKTQKKAPDHVARPKAPKTGDGNSSVLLVTLMLAAAGSFVGVRRQRNKIPS</sequence>
<dbReference type="RefSeq" id="WP_154478013.1">
    <property type="nucleotide sequence ID" value="NZ_VULY01000018.1"/>
</dbReference>
<dbReference type="EMBL" id="VULY01000018">
    <property type="protein sequence ID" value="MSR94382.1"/>
    <property type="molecule type" value="Genomic_DNA"/>
</dbReference>
<dbReference type="Gene3D" id="2.60.40.4270">
    <property type="entry name" value="Listeria-Bacteroides repeat domain"/>
    <property type="match status" value="1"/>
</dbReference>
<proteinExistence type="predicted"/>
<dbReference type="InterPro" id="IPR013378">
    <property type="entry name" value="InlB-like_B-rpt"/>
</dbReference>
<dbReference type="NCBIfam" id="TIGR01167">
    <property type="entry name" value="LPXTG_anchor"/>
    <property type="match status" value="1"/>
</dbReference>
<dbReference type="Proteomes" id="UP000434409">
    <property type="component" value="Unassembled WGS sequence"/>
</dbReference>
<evidence type="ECO:0000256" key="1">
    <source>
        <dbReference type="ARBA" id="ARBA00004196"/>
    </source>
</evidence>
<comment type="caution">
    <text evidence="4">The sequence shown here is derived from an EMBL/GenBank/DDBJ whole genome shotgun (WGS) entry which is preliminary data.</text>
</comment>
<dbReference type="InterPro" id="IPR042229">
    <property type="entry name" value="Listeria/Bacterioides_rpt_sf"/>
</dbReference>